<dbReference type="Proteomes" id="UP000887580">
    <property type="component" value="Unplaced"/>
</dbReference>
<evidence type="ECO:0000313" key="1">
    <source>
        <dbReference type="Proteomes" id="UP000887580"/>
    </source>
</evidence>
<proteinExistence type="predicted"/>
<reference evidence="2" key="1">
    <citation type="submission" date="2022-11" db="UniProtKB">
        <authorList>
            <consortium name="WormBaseParasite"/>
        </authorList>
    </citation>
    <scope>IDENTIFICATION</scope>
</reference>
<name>A0AC35FRP8_9BILA</name>
<sequence>MDDIPMADATDEEQQHPQIVMPGIYPYPHFINPPHLFERDSSSNESSQHSNDSRLSPIIPSDEPEVELVTPSRDINRRIAQLYPGVNSEITPLPTHWSSVDRRETIYVSPDKTLLKYKGLGVNHHDAASVRANHPIPHGCGVYYFEVTIVTPERKWNFSASDSLIGIGIMEKSIQTNRLPGWDTQSYGYHGDDGNFFCSSGKGQLYGPKFGINDCVGCGVNFAKKQIFFTKNGENLGYIDINLSLDHEYYPVVGMQASNEVVQTNFGQRPFLYDIQKDFKKARAFTRKSFNSIRLPPEKAIWMNEAVAHWLSHLGYSDTIGAFQKITNIDFVYNHDSLKRRRKVMDIIKDGKISENLEYIGQQYDFVLNTNKHLHLLLKVQAFIEDILLVAKEKKNPPPIEPQPGSSRMPIRSHQRRKVSPSSAAAAAAASSSSSTSQRSGIKRRNSQTESSSSSSHQPSYHRSFSRESQNGDAIGIDCSNGHNNNSNINNGCSEATTTTTIISEISESNGFNYDDAEMEDLSAAAVFQPPPPSRRKELIQKSQYDEHKSYLKLIEKSREIWNFVKQIDPFSDKLYEKVMEVFDMMSTDPDELSEKFPFLISQEHRNLVATVFNRSLLDFENDCGSTIPIGHLITLLESMHPKVSQYSPGGITFANVDEMIFEKSYDDETSVSEPSSPEGIDDDNNDDEDEDIVGMSGEGILAE</sequence>
<dbReference type="WBParaSite" id="PS1159_v2.g20051.t2">
    <property type="protein sequence ID" value="PS1159_v2.g20051.t2"/>
    <property type="gene ID" value="PS1159_v2.g20051"/>
</dbReference>
<protein>
    <submittedName>
        <fullName evidence="2">B30.2/SPRY domain-containing protein</fullName>
    </submittedName>
</protein>
<evidence type="ECO:0000313" key="2">
    <source>
        <dbReference type="WBParaSite" id="PS1159_v2.g20051.t2"/>
    </source>
</evidence>
<accession>A0AC35FRP8</accession>
<organism evidence="1 2">
    <name type="scientific">Panagrolaimus sp. PS1159</name>
    <dbReference type="NCBI Taxonomy" id="55785"/>
    <lineage>
        <taxon>Eukaryota</taxon>
        <taxon>Metazoa</taxon>
        <taxon>Ecdysozoa</taxon>
        <taxon>Nematoda</taxon>
        <taxon>Chromadorea</taxon>
        <taxon>Rhabditida</taxon>
        <taxon>Tylenchina</taxon>
        <taxon>Panagrolaimomorpha</taxon>
        <taxon>Panagrolaimoidea</taxon>
        <taxon>Panagrolaimidae</taxon>
        <taxon>Panagrolaimus</taxon>
    </lineage>
</organism>